<gene>
    <name evidence="3" type="ORF">IFM89_031139</name>
</gene>
<dbReference type="SUPFAM" id="SSF53098">
    <property type="entry name" value="Ribonuclease H-like"/>
    <property type="match status" value="1"/>
</dbReference>
<dbReference type="InterPro" id="IPR007021">
    <property type="entry name" value="DUF659"/>
</dbReference>
<feature type="region of interest" description="Disordered" evidence="1">
    <location>
        <begin position="513"/>
        <end position="653"/>
    </location>
</feature>
<evidence type="ECO:0000256" key="1">
    <source>
        <dbReference type="SAM" id="MobiDB-lite"/>
    </source>
</evidence>
<evidence type="ECO:0000313" key="3">
    <source>
        <dbReference type="EMBL" id="KAF9622336.1"/>
    </source>
</evidence>
<feature type="compositionally biased region" description="Acidic residues" evidence="1">
    <location>
        <begin position="570"/>
        <end position="580"/>
    </location>
</feature>
<dbReference type="OrthoDB" id="1166299at2759"/>
<evidence type="ECO:0000259" key="2">
    <source>
        <dbReference type="Pfam" id="PF04937"/>
    </source>
</evidence>
<dbReference type="Pfam" id="PF04937">
    <property type="entry name" value="DUF659"/>
    <property type="match status" value="1"/>
</dbReference>
<protein>
    <recommendedName>
        <fullName evidence="2">DUF659 domain-containing protein</fullName>
    </recommendedName>
</protein>
<dbReference type="PANTHER" id="PTHR32166">
    <property type="entry name" value="OSJNBA0013A04.12 PROTEIN"/>
    <property type="match status" value="1"/>
</dbReference>
<feature type="region of interest" description="Disordered" evidence="1">
    <location>
        <begin position="64"/>
        <end position="94"/>
    </location>
</feature>
<feature type="compositionally biased region" description="Polar residues" evidence="1">
    <location>
        <begin position="535"/>
        <end position="545"/>
    </location>
</feature>
<accession>A0A835IQM7</accession>
<name>A0A835IQM7_9MAGN</name>
<dbReference type="PANTHER" id="PTHR32166:SF105">
    <property type="entry name" value="HAT DIMERIZATION DOMAIN-CONTAINING PROTEIN"/>
    <property type="match status" value="1"/>
</dbReference>
<feature type="compositionally biased region" description="Gly residues" evidence="1">
    <location>
        <begin position="627"/>
        <end position="653"/>
    </location>
</feature>
<reference evidence="3 4" key="1">
    <citation type="submission" date="2020-10" db="EMBL/GenBank/DDBJ databases">
        <title>The Coptis chinensis genome and diversification of protoberbering-type alkaloids.</title>
        <authorList>
            <person name="Wang B."/>
            <person name="Shu S."/>
            <person name="Song C."/>
            <person name="Liu Y."/>
        </authorList>
    </citation>
    <scope>NUCLEOTIDE SEQUENCE [LARGE SCALE GENOMIC DNA]</scope>
    <source>
        <strain evidence="3">HL-2020</strain>
        <tissue evidence="3">Leaf</tissue>
    </source>
</reference>
<proteinExistence type="predicted"/>
<dbReference type="EMBL" id="JADFTS010000002">
    <property type="protein sequence ID" value="KAF9622336.1"/>
    <property type="molecule type" value="Genomic_DNA"/>
</dbReference>
<feature type="compositionally biased region" description="Gly residues" evidence="1">
    <location>
        <begin position="590"/>
        <end position="612"/>
    </location>
</feature>
<keyword evidence="4" id="KW-1185">Reference proteome</keyword>
<feature type="compositionally biased region" description="Polar residues" evidence="1">
    <location>
        <begin position="70"/>
        <end position="80"/>
    </location>
</feature>
<dbReference type="InterPro" id="IPR012337">
    <property type="entry name" value="RNaseH-like_sf"/>
</dbReference>
<evidence type="ECO:0000313" key="4">
    <source>
        <dbReference type="Proteomes" id="UP000631114"/>
    </source>
</evidence>
<sequence length="653" mass="72467">MFRQIIESRIEKRNGKKIVEEHYKAAMHAHPPGEDSNEDDNEFEIARQQSRDEYQRFCETGSWDKRAPTRENTNVASTSSHKGKGVMSFFSRSKSTRHPELIDVDSPRMPDVNQPSVHQMMPVGKSKAGVFRTAVARFVLWGNLSANAVANNPYYKPMFDEACRAGLGVTPPSAYQLLNLELQKLKVECKLYIDHMKIKWSTYGVTVMCDSWTGLTRQCLMNFMVYYDGLMTFDSSVDLSKHKKDHRHLLKHMRRVVDKVGKENVVQIVTDNGANFKKAGEMLARENGYNLFWTPCAAHSIDLILKEFSRAPSMKAILDKAKDITSFIYNHSGVVSLMREVCGGDLVRAGPTRFANDDGRGYYKRSRILVECEGDCSCIRTHCGFIEDKDDKPTMPFLHRWVEITIEQVRRKICLPKWIVGIIKRRWNNQLGHPLHKAAHYLNPAVIYGPDSENDAYNKEFLSAMQTVINQLIPDLSDQLACLNECKAYREASGVFSVPILVYGKTIVMPEQSGVPIDGNGEPVPNPNPEDNFEVAQSPNDTQLDGETYYNPDAWKMPSDREHDHAYNVVDDDNNSDDDDHAQVPASGPSRGGGGGRGDGSGPSRVGGGGPPGFDDDHVQVRASGLSRGGGGGRGDGSGPSQVGGGGGPPGRT</sequence>
<comment type="caution">
    <text evidence="3">The sequence shown here is derived from an EMBL/GenBank/DDBJ whole genome shotgun (WGS) entry which is preliminary data.</text>
</comment>
<feature type="domain" description="DUF659" evidence="2">
    <location>
        <begin position="172"/>
        <end position="324"/>
    </location>
</feature>
<dbReference type="AlphaFoldDB" id="A0A835IQM7"/>
<dbReference type="Proteomes" id="UP000631114">
    <property type="component" value="Unassembled WGS sequence"/>
</dbReference>
<organism evidence="3 4">
    <name type="scientific">Coptis chinensis</name>
    <dbReference type="NCBI Taxonomy" id="261450"/>
    <lineage>
        <taxon>Eukaryota</taxon>
        <taxon>Viridiplantae</taxon>
        <taxon>Streptophyta</taxon>
        <taxon>Embryophyta</taxon>
        <taxon>Tracheophyta</taxon>
        <taxon>Spermatophyta</taxon>
        <taxon>Magnoliopsida</taxon>
        <taxon>Ranunculales</taxon>
        <taxon>Ranunculaceae</taxon>
        <taxon>Coptidoideae</taxon>
        <taxon>Coptis</taxon>
    </lineage>
</organism>